<dbReference type="GO" id="GO:0016682">
    <property type="term" value="F:oxidoreductase activity, acting on diphenols and related substances as donors, oxygen as acceptor"/>
    <property type="evidence" value="ECO:0007669"/>
    <property type="project" value="TreeGrafter"/>
</dbReference>
<evidence type="ECO:0000313" key="14">
    <source>
        <dbReference type="Proteomes" id="UP000189353"/>
    </source>
</evidence>
<organism evidence="13 14">
    <name type="scientific">Rodentibacter ratti</name>
    <dbReference type="NCBI Taxonomy" id="1906745"/>
    <lineage>
        <taxon>Bacteria</taxon>
        <taxon>Pseudomonadati</taxon>
        <taxon>Pseudomonadota</taxon>
        <taxon>Gammaproteobacteria</taxon>
        <taxon>Pasteurellales</taxon>
        <taxon>Pasteurellaceae</taxon>
        <taxon>Rodentibacter</taxon>
    </lineage>
</organism>
<evidence type="ECO:0000256" key="9">
    <source>
        <dbReference type="ARBA" id="ARBA00022989"/>
    </source>
</evidence>
<dbReference type="GO" id="GO:0046872">
    <property type="term" value="F:metal ion binding"/>
    <property type="evidence" value="ECO:0007669"/>
    <property type="project" value="UniProtKB-KW"/>
</dbReference>
<protein>
    <submittedName>
        <fullName evidence="13">Cytochrome d ubiquinol oxidase subunit II</fullName>
    </submittedName>
</protein>
<comment type="subcellular location">
    <subcellularLocation>
        <location evidence="1">Cell membrane</location>
        <topology evidence="1">Multi-pass membrane protein</topology>
    </subcellularLocation>
</comment>
<feature type="transmembrane region" description="Helical" evidence="12">
    <location>
        <begin position="161"/>
        <end position="181"/>
    </location>
</feature>
<evidence type="ECO:0000256" key="1">
    <source>
        <dbReference type="ARBA" id="ARBA00004651"/>
    </source>
</evidence>
<feature type="transmembrane region" description="Helical" evidence="12">
    <location>
        <begin position="263"/>
        <end position="281"/>
    </location>
</feature>
<dbReference type="GO" id="GO:0005886">
    <property type="term" value="C:plasma membrane"/>
    <property type="evidence" value="ECO:0007669"/>
    <property type="project" value="UniProtKB-SubCell"/>
</dbReference>
<keyword evidence="9 12" id="KW-1133">Transmembrane helix</keyword>
<dbReference type="AlphaFoldDB" id="A0A1V3LAV1"/>
<gene>
    <name evidence="13" type="ORF">BKG88_03100</name>
</gene>
<dbReference type="Pfam" id="PF02322">
    <property type="entry name" value="Cyt_bd_oxida_II"/>
    <property type="match status" value="1"/>
</dbReference>
<dbReference type="OrthoDB" id="9776710at2"/>
<keyword evidence="4" id="KW-1003">Cell membrane</keyword>
<dbReference type="GO" id="GO:0009055">
    <property type="term" value="F:electron transfer activity"/>
    <property type="evidence" value="ECO:0007669"/>
    <property type="project" value="TreeGrafter"/>
</dbReference>
<feature type="transmembrane region" description="Helical" evidence="12">
    <location>
        <begin position="288"/>
        <end position="314"/>
    </location>
</feature>
<keyword evidence="8" id="KW-0249">Electron transport</keyword>
<evidence type="ECO:0000256" key="3">
    <source>
        <dbReference type="ARBA" id="ARBA00022448"/>
    </source>
</evidence>
<keyword evidence="10" id="KW-0408">Iron</keyword>
<dbReference type="RefSeq" id="WP_077552470.1">
    <property type="nucleotide sequence ID" value="NZ_MLAI01000011.1"/>
</dbReference>
<evidence type="ECO:0000256" key="10">
    <source>
        <dbReference type="ARBA" id="ARBA00023004"/>
    </source>
</evidence>
<feature type="transmembrane region" description="Helical" evidence="12">
    <location>
        <begin position="86"/>
        <end position="106"/>
    </location>
</feature>
<dbReference type="PANTHER" id="PTHR43141">
    <property type="entry name" value="CYTOCHROME BD2 SUBUNIT II"/>
    <property type="match status" value="1"/>
</dbReference>
<dbReference type="GO" id="GO:0019646">
    <property type="term" value="P:aerobic electron transport chain"/>
    <property type="evidence" value="ECO:0007669"/>
    <property type="project" value="TreeGrafter"/>
</dbReference>
<dbReference type="Proteomes" id="UP000189353">
    <property type="component" value="Unassembled WGS sequence"/>
</dbReference>
<accession>A0A1V3LAV1</accession>
<comment type="caution">
    <text evidence="13">The sequence shown here is derived from an EMBL/GenBank/DDBJ whole genome shotgun (WGS) entry which is preliminary data.</text>
</comment>
<evidence type="ECO:0000256" key="8">
    <source>
        <dbReference type="ARBA" id="ARBA00022982"/>
    </source>
</evidence>
<dbReference type="PIRSF" id="PIRSF000267">
    <property type="entry name" value="Cyt_oxidse_sub2"/>
    <property type="match status" value="1"/>
</dbReference>
<evidence type="ECO:0000256" key="4">
    <source>
        <dbReference type="ARBA" id="ARBA00022475"/>
    </source>
</evidence>
<keyword evidence="5" id="KW-0349">Heme</keyword>
<dbReference type="PANTHER" id="PTHR43141:SF5">
    <property type="entry name" value="CYTOCHROME BD-I UBIQUINOL OXIDASE SUBUNIT 2"/>
    <property type="match status" value="1"/>
</dbReference>
<keyword evidence="11 12" id="KW-0472">Membrane</keyword>
<comment type="similarity">
    <text evidence="2">Belongs to the cytochrome ubiquinol oxidase subunit 2 family.</text>
</comment>
<keyword evidence="7" id="KW-0479">Metal-binding</keyword>
<dbReference type="GO" id="GO:0070069">
    <property type="term" value="C:cytochrome complex"/>
    <property type="evidence" value="ECO:0007669"/>
    <property type="project" value="TreeGrafter"/>
</dbReference>
<evidence type="ECO:0000256" key="7">
    <source>
        <dbReference type="ARBA" id="ARBA00022723"/>
    </source>
</evidence>
<dbReference type="InterPro" id="IPR003317">
    <property type="entry name" value="Cyt-d_oxidase_su2"/>
</dbReference>
<evidence type="ECO:0000313" key="13">
    <source>
        <dbReference type="EMBL" id="OOF87019.1"/>
    </source>
</evidence>
<feature type="transmembrane region" description="Helical" evidence="12">
    <location>
        <begin position="202"/>
        <end position="224"/>
    </location>
</feature>
<evidence type="ECO:0000256" key="5">
    <source>
        <dbReference type="ARBA" id="ARBA00022617"/>
    </source>
</evidence>
<proteinExistence type="inferred from homology"/>
<keyword evidence="3" id="KW-0813">Transport</keyword>
<name>A0A1V3LAV1_9PAST</name>
<sequence length="378" mass="42233">MIDYEFLRFIWWVLVVVLLIGFSVTDGFDMGVTALLPIAGKKEVERRIMINSIAPHWDGNQVWLLTAGGAVFAAWPIVYAVSFSGFYIALVLVLAALFFRPIGFEYRAKIDNPTWRAVWDWGLFAGGFVPALVFGVAFGNLLQGVPFEFNEIAQVTYTGSFFALLNPFALLCGVISLAMLVTHGANWLQMKTTSELRDRVRAITQIGAFVTLIAFVLAGVWLYFKDGYVVTSTIDHFAPSSPMGKEVAVETGAWFRNFNEMPILWIFPALAVVSALLNVIFSKANRCGFAFLFSSLTMAGVIITAAVSMFPFVMPSSSHPEQSLLMWDATSSELTLTWMLFLALVFVVISLAYTIWSYFKMFGRLDERFVEENTNSLY</sequence>
<evidence type="ECO:0000256" key="6">
    <source>
        <dbReference type="ARBA" id="ARBA00022692"/>
    </source>
</evidence>
<evidence type="ECO:0000256" key="12">
    <source>
        <dbReference type="SAM" id="Phobius"/>
    </source>
</evidence>
<feature type="transmembrane region" description="Helical" evidence="12">
    <location>
        <begin position="12"/>
        <end position="40"/>
    </location>
</feature>
<evidence type="ECO:0000256" key="2">
    <source>
        <dbReference type="ARBA" id="ARBA00007543"/>
    </source>
</evidence>
<dbReference type="EMBL" id="MLAI01000011">
    <property type="protein sequence ID" value="OOF87019.1"/>
    <property type="molecule type" value="Genomic_DNA"/>
</dbReference>
<dbReference type="NCBIfam" id="TIGR00203">
    <property type="entry name" value="cydB"/>
    <property type="match status" value="1"/>
</dbReference>
<evidence type="ECO:0000256" key="11">
    <source>
        <dbReference type="ARBA" id="ARBA00023136"/>
    </source>
</evidence>
<reference evidence="13 14" key="1">
    <citation type="submission" date="2016-10" db="EMBL/GenBank/DDBJ databases">
        <title>Rodentibacter gen. nov. and new species.</title>
        <authorList>
            <person name="Christensen H."/>
        </authorList>
    </citation>
    <scope>NUCLEOTIDE SEQUENCE [LARGE SCALE GENOMIC DNA]</scope>
    <source>
        <strain evidence="13 14">Ppn158</strain>
    </source>
</reference>
<feature type="transmembrane region" description="Helical" evidence="12">
    <location>
        <begin position="118"/>
        <end position="141"/>
    </location>
</feature>
<feature type="transmembrane region" description="Helical" evidence="12">
    <location>
        <begin position="334"/>
        <end position="359"/>
    </location>
</feature>
<keyword evidence="6 12" id="KW-0812">Transmembrane</keyword>